<gene>
    <name evidence="1" type="ORF">LCGC14_0553000</name>
</gene>
<sequence length="150" mass="16824">MNKIIIGFAFAISSFGAFAQSTDDWPEGGAMHTGNTYNLEGNRYKTKISKMMDEIYPQLTDDYQVDAVKAQIKAWEQYIDATCNVVGIATGAGGSWPSTYSVKCERSLSYDRYFATKNALKCVNRLSKEEFVGRSEKLNCLIQTLNIKIF</sequence>
<proteinExistence type="predicted"/>
<name>A0A0F9RPB2_9ZZZZ</name>
<reference evidence="1" key="1">
    <citation type="journal article" date="2015" name="Nature">
        <title>Complex archaea that bridge the gap between prokaryotes and eukaryotes.</title>
        <authorList>
            <person name="Spang A."/>
            <person name="Saw J.H."/>
            <person name="Jorgensen S.L."/>
            <person name="Zaremba-Niedzwiedzka K."/>
            <person name="Martijn J."/>
            <person name="Lind A.E."/>
            <person name="van Eijk R."/>
            <person name="Schleper C."/>
            <person name="Guy L."/>
            <person name="Ettema T.J."/>
        </authorList>
    </citation>
    <scope>NUCLEOTIDE SEQUENCE</scope>
</reference>
<comment type="caution">
    <text evidence="1">The sequence shown here is derived from an EMBL/GenBank/DDBJ whole genome shotgun (WGS) entry which is preliminary data.</text>
</comment>
<organism evidence="1">
    <name type="scientific">marine sediment metagenome</name>
    <dbReference type="NCBI Taxonomy" id="412755"/>
    <lineage>
        <taxon>unclassified sequences</taxon>
        <taxon>metagenomes</taxon>
        <taxon>ecological metagenomes</taxon>
    </lineage>
</organism>
<evidence type="ECO:0008006" key="2">
    <source>
        <dbReference type="Google" id="ProtNLM"/>
    </source>
</evidence>
<dbReference type="EMBL" id="LAZR01000765">
    <property type="protein sequence ID" value="KKN58365.1"/>
    <property type="molecule type" value="Genomic_DNA"/>
</dbReference>
<accession>A0A0F9RPB2</accession>
<protein>
    <recommendedName>
        <fullName evidence="2">Lysozyme inhibitor LprI N-terminal domain-containing protein</fullName>
    </recommendedName>
</protein>
<evidence type="ECO:0000313" key="1">
    <source>
        <dbReference type="EMBL" id="KKN58365.1"/>
    </source>
</evidence>
<dbReference type="AlphaFoldDB" id="A0A0F9RPB2"/>